<dbReference type="Pfam" id="PF00078">
    <property type="entry name" value="RVT_1"/>
    <property type="match status" value="1"/>
</dbReference>
<feature type="region of interest" description="Disordered" evidence="2">
    <location>
        <begin position="752"/>
        <end position="775"/>
    </location>
</feature>
<dbReference type="CDD" id="cd00037">
    <property type="entry name" value="CLECT"/>
    <property type="match status" value="1"/>
</dbReference>
<accession>A0A2B4SGK4</accession>
<dbReference type="InterPro" id="IPR016186">
    <property type="entry name" value="C-type_lectin-like/link_sf"/>
</dbReference>
<dbReference type="Gene3D" id="3.10.100.10">
    <property type="entry name" value="Mannose-Binding Protein A, subunit A"/>
    <property type="match status" value="1"/>
</dbReference>
<dbReference type="InterPro" id="IPR000477">
    <property type="entry name" value="RT_dom"/>
</dbReference>
<dbReference type="PANTHER" id="PTHR35450:SF2">
    <property type="entry name" value="REVERSE TRANSCRIPTASE DOMAIN-CONTAINING PROTEIN"/>
    <property type="match status" value="1"/>
</dbReference>
<dbReference type="SMART" id="SM00034">
    <property type="entry name" value="CLECT"/>
    <property type="match status" value="1"/>
</dbReference>
<sequence>MRAICVMADGRRQQANGRIRWNVRMNNDLLECKKRALERVKSDDPPRLNNGRKMAYMQMMKEFWEEKGYGNLALTSQNLRDQAARLEKTFALHEGVISSFRVISEYEEEYPAWFCEGKTTLIPKPGEFTSDNQRPITCLNTLYKWFTSCLLVTTNQHLEENDLMEGAQRGARAGCSGTTDNLLIDRTVALDCHRRRRNLRGAWIDVKKAYDSVDHSWLNGLMTLHRFPTWLCKVIAKLCKSWNTKVVVITREGRQTSERIKFNRGLPQGDALCLRLFSVCLNPVAWKIRAAEGYRMSKPINSKVTGLLYIDDIKIFAASESKLKRVMKMVKSSMEDVGLQWKKWKKCAVAHVKRGVQVTAVSGGRVVESTRIPCLADGEQYKFLGVLESVRQEDKLVLECAAREYLRRLSVIWTSPLSDYSRVVASNQFALPVLGYLMWTQQWPMMELKQIDREARKIVVESEGRHPCSLNALLYMPRSRGGRGLRSVEMEYKATKIKDAVRLHGNEDRALGMVREFEEQAARMGRRSIFKEVAKCAEDLGLELDLEHAQGIKKEVRRCQTEKFEEEIRNQRWQGRLVTTRLEDESLSADGCFWWLTEWKNCPSHTIAGLVELYEQLLPTRVYTSQKTHASGDGEVRCRLCGKVPESVAHILSGCSALAQSKYLSRHDAALKVLFYELLYHEGFIDEIPPWYSPDKPKPVYESENVKAYWDVPIYADQQEVRCNRVDARIVNHMCKRVVTLEMSCPWVNNGTRKDEEKTLSKPPGEEGYSDGDELLLGEQSSKENIRKGDEIRATQMGDEAEVPRVRNFTVQHHCGRTRGLVDRSGGFKENVQHILSGCSALARTKYLQRRNNALKILFFEVLRSLDLITKVEPWFSQVTPSHCMKMSMRPPSGKAHYSLTQLTTKYSQLRLELTNRYPEYEVNRYNIIMDVLGGCSKEVERNIKELVGDKCESIMHQMQKAILSSPLHIARRVVNCNFQRSMCGQRWLAAVGVAFTICEFYWGCDAVQCNSEWKEWNKACFKFVPKYVPFSIASAACKKDQANLVSIHSLEENEFVRTLAGNSTVFIGLTDGKTEGVFAWSDGSTVTYENWEADEPDNGLNISDCVILDGLSSRGKWNDTPCIMWYAYVCKFIQVQPFNGKDKSVMKREQSFINYEWNALINHVLYKEFTSSAIHCAFLCMNNPACKTINHKSQHADGEGECQLNSVTAEEFPLDLVYSSHSTYIVPIVRP</sequence>
<dbReference type="Pfam" id="PF00059">
    <property type="entry name" value="Lectin_C"/>
    <property type="match status" value="1"/>
</dbReference>
<dbReference type="PROSITE" id="PS00615">
    <property type="entry name" value="C_TYPE_LECTIN_1"/>
    <property type="match status" value="1"/>
</dbReference>
<dbReference type="CDD" id="cd01650">
    <property type="entry name" value="RT_nLTR_like"/>
    <property type="match status" value="1"/>
</dbReference>
<dbReference type="Proteomes" id="UP000225706">
    <property type="component" value="Unassembled WGS sequence"/>
</dbReference>
<organism evidence="5 6">
    <name type="scientific">Stylophora pistillata</name>
    <name type="common">Smooth cauliflower coral</name>
    <dbReference type="NCBI Taxonomy" id="50429"/>
    <lineage>
        <taxon>Eukaryota</taxon>
        <taxon>Metazoa</taxon>
        <taxon>Cnidaria</taxon>
        <taxon>Anthozoa</taxon>
        <taxon>Hexacorallia</taxon>
        <taxon>Scleractinia</taxon>
        <taxon>Astrocoeniina</taxon>
        <taxon>Pocilloporidae</taxon>
        <taxon>Stylophora</taxon>
    </lineage>
</organism>
<protein>
    <submittedName>
        <fullName evidence="5">Type-2 ice-structuring protein</fullName>
    </submittedName>
</protein>
<evidence type="ECO:0000313" key="5">
    <source>
        <dbReference type="EMBL" id="PFX29824.1"/>
    </source>
</evidence>
<dbReference type="AlphaFoldDB" id="A0A2B4SGK4"/>
<dbReference type="SUPFAM" id="SSF56672">
    <property type="entry name" value="DNA/RNA polymerases"/>
    <property type="match status" value="1"/>
</dbReference>
<dbReference type="InterPro" id="IPR001304">
    <property type="entry name" value="C-type_lectin-like"/>
</dbReference>
<evidence type="ECO:0000259" key="3">
    <source>
        <dbReference type="PROSITE" id="PS50041"/>
    </source>
</evidence>
<dbReference type="PROSITE" id="PS50041">
    <property type="entry name" value="C_TYPE_LECTIN_2"/>
    <property type="match status" value="1"/>
</dbReference>
<dbReference type="PROSITE" id="PS50878">
    <property type="entry name" value="RT_POL"/>
    <property type="match status" value="1"/>
</dbReference>
<evidence type="ECO:0000259" key="4">
    <source>
        <dbReference type="PROSITE" id="PS50878"/>
    </source>
</evidence>
<dbReference type="PANTHER" id="PTHR35450">
    <property type="entry name" value="REVERSE TRANSCRIPTASE DOMAIN-CONTAINING PROTEIN"/>
    <property type="match status" value="1"/>
</dbReference>
<feature type="domain" description="Reverse transcriptase" evidence="4">
    <location>
        <begin position="103"/>
        <end position="388"/>
    </location>
</feature>
<dbReference type="EMBL" id="LSMT01000060">
    <property type="protein sequence ID" value="PFX29824.1"/>
    <property type="molecule type" value="Genomic_DNA"/>
</dbReference>
<keyword evidence="6" id="KW-1185">Reference proteome</keyword>
<dbReference type="InterPro" id="IPR016187">
    <property type="entry name" value="CTDL_fold"/>
</dbReference>
<evidence type="ECO:0000313" key="6">
    <source>
        <dbReference type="Proteomes" id="UP000225706"/>
    </source>
</evidence>
<dbReference type="InterPro" id="IPR018378">
    <property type="entry name" value="C-type_lectin_CS"/>
</dbReference>
<evidence type="ECO:0000256" key="2">
    <source>
        <dbReference type="SAM" id="MobiDB-lite"/>
    </source>
</evidence>
<dbReference type="SUPFAM" id="SSF56436">
    <property type="entry name" value="C-type lectin-like"/>
    <property type="match status" value="1"/>
</dbReference>
<dbReference type="OrthoDB" id="5971167at2759"/>
<evidence type="ECO:0000256" key="1">
    <source>
        <dbReference type="ARBA" id="ARBA00023157"/>
    </source>
</evidence>
<gene>
    <name evidence="5" type="ORF">AWC38_SpisGene5431</name>
</gene>
<feature type="domain" description="C-type lectin" evidence="3">
    <location>
        <begin position="1017"/>
        <end position="1132"/>
    </location>
</feature>
<reference evidence="6" key="1">
    <citation type="journal article" date="2017" name="bioRxiv">
        <title>Comparative analysis of the genomes of Stylophora pistillata and Acropora digitifera provides evidence for extensive differences between species of corals.</title>
        <authorList>
            <person name="Voolstra C.R."/>
            <person name="Li Y."/>
            <person name="Liew Y.J."/>
            <person name="Baumgarten S."/>
            <person name="Zoccola D."/>
            <person name="Flot J.-F."/>
            <person name="Tambutte S."/>
            <person name="Allemand D."/>
            <person name="Aranda M."/>
        </authorList>
    </citation>
    <scope>NUCLEOTIDE SEQUENCE [LARGE SCALE GENOMIC DNA]</scope>
</reference>
<keyword evidence="1" id="KW-1015">Disulfide bond</keyword>
<name>A0A2B4SGK4_STYPI</name>
<dbReference type="InterPro" id="IPR043502">
    <property type="entry name" value="DNA/RNA_pol_sf"/>
</dbReference>
<proteinExistence type="predicted"/>
<comment type="caution">
    <text evidence="5">The sequence shown here is derived from an EMBL/GenBank/DDBJ whole genome shotgun (WGS) entry which is preliminary data.</text>
</comment>